<organism evidence="9">
    <name type="scientific">Musca domestica</name>
    <name type="common">House fly</name>
    <dbReference type="NCBI Taxonomy" id="7370"/>
    <lineage>
        <taxon>Eukaryota</taxon>
        <taxon>Metazoa</taxon>
        <taxon>Ecdysozoa</taxon>
        <taxon>Arthropoda</taxon>
        <taxon>Hexapoda</taxon>
        <taxon>Insecta</taxon>
        <taxon>Pterygota</taxon>
        <taxon>Neoptera</taxon>
        <taxon>Endopterygota</taxon>
        <taxon>Diptera</taxon>
        <taxon>Brachycera</taxon>
        <taxon>Muscomorpha</taxon>
        <taxon>Muscoidea</taxon>
        <taxon>Muscidae</taxon>
        <taxon>Musca</taxon>
    </lineage>
</organism>
<dbReference type="GO" id="GO:0005813">
    <property type="term" value="C:centrosome"/>
    <property type="evidence" value="ECO:0007669"/>
    <property type="project" value="UniProtKB-SubCell"/>
</dbReference>
<evidence type="ECO:0000256" key="6">
    <source>
        <dbReference type="SAM" id="Coils"/>
    </source>
</evidence>
<dbReference type="STRING" id="7370.A0A1I8MAZ3"/>
<feature type="domain" description="Spindle assembly abnormal protein 6 N-terminal" evidence="7">
    <location>
        <begin position="29"/>
        <end position="167"/>
    </location>
</feature>
<evidence type="ECO:0000256" key="3">
    <source>
        <dbReference type="ARBA" id="ARBA00023054"/>
    </source>
</evidence>
<reference evidence="9" key="1">
    <citation type="submission" date="2020-05" db="UniProtKB">
        <authorList>
            <consortium name="EnsemblMetazoa"/>
        </authorList>
    </citation>
    <scope>IDENTIFICATION</scope>
    <source>
        <strain evidence="9">Aabys</strain>
    </source>
</reference>
<keyword evidence="10" id="KW-1185">Reference proteome</keyword>
<dbReference type="Pfam" id="PF22216">
    <property type="entry name" value="Sas-6_C_CC"/>
    <property type="match status" value="1"/>
</dbReference>
<dbReference type="Proteomes" id="UP001652621">
    <property type="component" value="Unplaced"/>
</dbReference>
<evidence type="ECO:0000313" key="11">
    <source>
        <dbReference type="RefSeq" id="XP_005176130.2"/>
    </source>
</evidence>
<proteinExistence type="predicted"/>
<reference evidence="11" key="2">
    <citation type="submission" date="2025-04" db="UniProtKB">
        <authorList>
            <consortium name="RefSeq"/>
        </authorList>
    </citation>
    <scope>IDENTIFICATION</scope>
    <source>
        <strain evidence="11">Aabys</strain>
    </source>
</reference>
<dbReference type="PANTHER" id="PTHR44281">
    <property type="entry name" value="SPINDLE ASSEMBLY ABNORMAL PROTEIN 6 HOMOLOG"/>
    <property type="match status" value="1"/>
</dbReference>
<dbReference type="PANTHER" id="PTHR44281:SF2">
    <property type="entry name" value="SPINDLE ASSEMBLY ABNORMAL PROTEIN 6 HOMOLOG"/>
    <property type="match status" value="1"/>
</dbReference>
<accession>A0A1I8MAZ3</accession>
<dbReference type="VEuPathDB" id="VectorBase:MDOA003029"/>
<evidence type="ECO:0000259" key="7">
    <source>
        <dbReference type="Pfam" id="PF16531"/>
    </source>
</evidence>
<dbReference type="RefSeq" id="XP_005176130.2">
    <property type="nucleotide sequence ID" value="XM_005176073.3"/>
</dbReference>
<keyword evidence="4" id="KW-0206">Cytoskeleton</keyword>
<comment type="subcellular location">
    <subcellularLocation>
        <location evidence="1">Cytoplasm</location>
        <location evidence="1">Cytoskeleton</location>
        <location evidence="1">Microtubule organizing center</location>
        <location evidence="1">Centrosome</location>
    </subcellularLocation>
</comment>
<dbReference type="VEuPathDB" id="VectorBase:MDOMA2_007266"/>
<evidence type="ECO:0000256" key="1">
    <source>
        <dbReference type="ARBA" id="ARBA00004300"/>
    </source>
</evidence>
<keyword evidence="3 6" id="KW-0175">Coiled coil</keyword>
<name>A0A1I8MAZ3_MUSDO</name>
<dbReference type="GO" id="GO:0005814">
    <property type="term" value="C:centriole"/>
    <property type="evidence" value="ECO:0007669"/>
    <property type="project" value="TreeGrafter"/>
</dbReference>
<dbReference type="InterPro" id="IPR032396">
    <property type="entry name" value="SAS-6_N"/>
</dbReference>
<dbReference type="InterPro" id="IPR053997">
    <property type="entry name" value="SAS-6_C_CC"/>
</dbReference>
<dbReference type="GO" id="GO:0007099">
    <property type="term" value="P:centriole replication"/>
    <property type="evidence" value="ECO:0007669"/>
    <property type="project" value="TreeGrafter"/>
</dbReference>
<evidence type="ECO:0000256" key="5">
    <source>
        <dbReference type="ARBA" id="ARBA00023306"/>
    </source>
</evidence>
<evidence type="ECO:0000259" key="8">
    <source>
        <dbReference type="Pfam" id="PF22216"/>
    </source>
</evidence>
<dbReference type="Pfam" id="PF16531">
    <property type="entry name" value="SAS-6_N"/>
    <property type="match status" value="1"/>
</dbReference>
<evidence type="ECO:0000313" key="9">
    <source>
        <dbReference type="EnsemblMetazoa" id="MDOA003029-PA"/>
    </source>
</evidence>
<dbReference type="EnsemblMetazoa" id="MDOA003029-RA">
    <property type="protein sequence ID" value="MDOA003029-PA"/>
    <property type="gene ID" value="MDOA003029"/>
</dbReference>
<feature type="coiled-coil region" evidence="6">
    <location>
        <begin position="184"/>
        <end position="398"/>
    </location>
</feature>
<dbReference type="AlphaFoldDB" id="A0A1I8MAZ3"/>
<evidence type="ECO:0000256" key="2">
    <source>
        <dbReference type="ARBA" id="ARBA00022490"/>
    </source>
</evidence>
<evidence type="ECO:0000256" key="4">
    <source>
        <dbReference type="ARBA" id="ARBA00023212"/>
    </source>
</evidence>
<keyword evidence="2" id="KW-0963">Cytoplasm</keyword>
<feature type="domain" description="SAS-6 C-terminal coiled coil" evidence="8">
    <location>
        <begin position="174"/>
        <end position="229"/>
    </location>
</feature>
<dbReference type="eggNOG" id="ENOG502QQ4W">
    <property type="taxonomic scope" value="Eukaryota"/>
</dbReference>
<gene>
    <name evidence="9" type="primary">101896618</name>
    <name evidence="11" type="synonym">LOC101896618</name>
</gene>
<evidence type="ECO:0000313" key="10">
    <source>
        <dbReference type="Proteomes" id="UP001652621"/>
    </source>
</evidence>
<dbReference type="InterPro" id="IPR038558">
    <property type="entry name" value="SAS-6_N_sf"/>
</dbReference>
<dbReference type="Gene3D" id="2.170.210.20">
    <property type="entry name" value="Spindle assembly abnormal protein 6, N-terminal domain"/>
    <property type="match status" value="1"/>
</dbReference>
<protein>
    <submittedName>
        <fullName evidence="11">Spindle assembly abnormal protein 6 homolog isoform X1</fullName>
    </submittedName>
</protein>
<sequence length="488" mass="57086">MFHNQNQYLPRSLPSSIVEDDCFVNVNNSKHIECIIPTAEIMVTFRGNTQFQRQCYVYAEKIDLKELIQLRLTEKCDQRKMYISTVDSNSFQELKQDQSLHVSFSGFVENLIHLLKECHAGNLELNLQEPQKDKCASSSVMNNCGDGYQLQFVERRSFKNLVHLSLPTRKAPVNVVLFYMNNILEAIQKKFMHQEKDNQQLQNEIFTRNQKIEILDTECKKLRETIIESARNLNQQHAEEIHQLQEKIRTSNEHRQQENDKSRNTISALQKQIDQIVLEKQSMHNDKVQEEKRNAMLNEELSELKIKLSKLKESNDKLHQEISILKNSERKHDMHLQDCRKEANDLKDALKKVEKTRADLMAELEAEKKISHTKRQALEIATEEISKANQIILKQSQELNKLKKVISWRTEVALQQEQTITAKNLQIKQRDGQIDFLKQTVDALRIELPKELDSMRKYATALDAKYSEQIASMQTKLKPLERDHKKTG</sequence>
<dbReference type="KEGG" id="mde:101896618"/>
<dbReference type="OrthoDB" id="49058at2759"/>
<keyword evidence="5" id="KW-0131">Cell cycle</keyword>